<evidence type="ECO:0000313" key="8">
    <source>
        <dbReference type="Proteomes" id="UP000778951"/>
    </source>
</evidence>
<dbReference type="SUPFAM" id="SSF141322">
    <property type="entry name" value="NfeD domain-like"/>
    <property type="match status" value="1"/>
</dbReference>
<dbReference type="Pfam" id="PF01957">
    <property type="entry name" value="NfeD"/>
    <property type="match status" value="1"/>
</dbReference>
<feature type="transmembrane region" description="Helical" evidence="5">
    <location>
        <begin position="7"/>
        <end position="36"/>
    </location>
</feature>
<name>A0A968GFH9_9SPIO</name>
<dbReference type="PANTHER" id="PTHR33507">
    <property type="entry name" value="INNER MEMBRANE PROTEIN YBBJ"/>
    <property type="match status" value="1"/>
</dbReference>
<evidence type="ECO:0000256" key="3">
    <source>
        <dbReference type="ARBA" id="ARBA00022989"/>
    </source>
</evidence>
<keyword evidence="2 5" id="KW-0812">Transmembrane</keyword>
<dbReference type="InterPro" id="IPR052165">
    <property type="entry name" value="Membrane_assoc_protease"/>
</dbReference>
<reference evidence="7" key="1">
    <citation type="submission" date="2020-03" db="EMBL/GenBank/DDBJ databases">
        <title>Spirochaetal bacteria isolated from arthropods constitute a novel genus Entomospira genus novum within the order Spirochaetales.</title>
        <authorList>
            <person name="Grana-Miraglia L."/>
            <person name="Sikutova S."/>
            <person name="Fingerle V."/>
            <person name="Sing A."/>
            <person name="Castillo-Ramirez S."/>
            <person name="Margos G."/>
            <person name="Rudolf I."/>
        </authorList>
    </citation>
    <scope>NUCLEOTIDE SEQUENCE</scope>
    <source>
        <strain evidence="7">BR149</strain>
    </source>
</reference>
<evidence type="ECO:0000256" key="4">
    <source>
        <dbReference type="ARBA" id="ARBA00023136"/>
    </source>
</evidence>
<dbReference type="PANTHER" id="PTHR33507:SF3">
    <property type="entry name" value="INNER MEMBRANE PROTEIN YBBJ"/>
    <property type="match status" value="1"/>
</dbReference>
<evidence type="ECO:0000256" key="5">
    <source>
        <dbReference type="SAM" id="Phobius"/>
    </source>
</evidence>
<dbReference type="EMBL" id="JAATLM010000001">
    <property type="protein sequence ID" value="NIZ69641.1"/>
    <property type="molecule type" value="Genomic_DNA"/>
</dbReference>
<evidence type="ECO:0000313" key="7">
    <source>
        <dbReference type="EMBL" id="NIZ69641.1"/>
    </source>
</evidence>
<protein>
    <submittedName>
        <fullName evidence="7">NfeD family protein</fullName>
    </submittedName>
</protein>
<dbReference type="InterPro" id="IPR002810">
    <property type="entry name" value="NfeD-like_C"/>
</dbReference>
<feature type="domain" description="NfeD-like C-terminal" evidence="6">
    <location>
        <begin position="83"/>
        <end position="143"/>
    </location>
</feature>
<accession>A0A968GFH9</accession>
<evidence type="ECO:0000256" key="1">
    <source>
        <dbReference type="ARBA" id="ARBA00004141"/>
    </source>
</evidence>
<comment type="caution">
    <text evidence="7">The sequence shown here is derived from an EMBL/GenBank/DDBJ whole genome shotgun (WGS) entry which is preliminary data.</text>
</comment>
<dbReference type="AlphaFoldDB" id="A0A968GFH9"/>
<dbReference type="Proteomes" id="UP000778951">
    <property type="component" value="Unassembled WGS sequence"/>
</dbReference>
<gene>
    <name evidence="7" type="ORF">HCT48_05370</name>
</gene>
<feature type="transmembrane region" description="Helical" evidence="5">
    <location>
        <begin position="48"/>
        <end position="67"/>
    </location>
</feature>
<keyword evidence="3 5" id="KW-1133">Transmembrane helix</keyword>
<dbReference type="InterPro" id="IPR012340">
    <property type="entry name" value="NA-bd_OB-fold"/>
</dbReference>
<evidence type="ECO:0000256" key="2">
    <source>
        <dbReference type="ARBA" id="ARBA00022692"/>
    </source>
</evidence>
<dbReference type="GO" id="GO:0005886">
    <property type="term" value="C:plasma membrane"/>
    <property type="evidence" value="ECO:0007669"/>
    <property type="project" value="TreeGrafter"/>
</dbReference>
<proteinExistence type="predicted"/>
<dbReference type="RefSeq" id="WP_167695726.1">
    <property type="nucleotide sequence ID" value="NZ_CP118181.1"/>
</dbReference>
<comment type="subcellular location">
    <subcellularLocation>
        <location evidence="1">Membrane</location>
        <topology evidence="1">Multi-pass membrane protein</topology>
    </subcellularLocation>
</comment>
<keyword evidence="4 5" id="KW-0472">Membrane</keyword>
<dbReference type="Gene3D" id="2.40.50.140">
    <property type="entry name" value="Nucleic acid-binding proteins"/>
    <property type="match status" value="1"/>
</dbReference>
<organism evidence="7 8">
    <name type="scientific">Entomospira culicis</name>
    <dbReference type="NCBI Taxonomy" id="2719989"/>
    <lineage>
        <taxon>Bacteria</taxon>
        <taxon>Pseudomonadati</taxon>
        <taxon>Spirochaetota</taxon>
        <taxon>Spirochaetia</taxon>
        <taxon>Spirochaetales</taxon>
        <taxon>Spirochaetaceae</taxon>
        <taxon>Entomospira</taxon>
    </lineage>
</organism>
<keyword evidence="8" id="KW-1185">Reference proteome</keyword>
<sequence length="148" mass="16476">MPWNSMIIWIGLLVFFLIIEVVSFQLIAVWFAAAALTTFFLSFMVESLAIQSFIFLILSGGFFGLFYPLSRRIYRPKADTNSERVIGKEAVVIEEIDPAMGKGQVKVDGKEWSVKSKNPHASNIAVGTVVKVLAIEGVKLVIEHQEEA</sequence>
<evidence type="ECO:0000259" key="6">
    <source>
        <dbReference type="Pfam" id="PF01957"/>
    </source>
</evidence>